<name>A0ABR0QHA8_GOSAR</name>
<dbReference type="EMBL" id="JARKNE010000003">
    <property type="protein sequence ID" value="KAK5838633.1"/>
    <property type="molecule type" value="Genomic_DNA"/>
</dbReference>
<keyword evidence="7" id="KW-0812">Transmembrane</keyword>
<organism evidence="9 10">
    <name type="scientific">Gossypium arboreum</name>
    <name type="common">Tree cotton</name>
    <name type="synonym">Gossypium nanking</name>
    <dbReference type="NCBI Taxonomy" id="29729"/>
    <lineage>
        <taxon>Eukaryota</taxon>
        <taxon>Viridiplantae</taxon>
        <taxon>Streptophyta</taxon>
        <taxon>Embryophyta</taxon>
        <taxon>Tracheophyta</taxon>
        <taxon>Spermatophyta</taxon>
        <taxon>Magnoliopsida</taxon>
        <taxon>eudicotyledons</taxon>
        <taxon>Gunneridae</taxon>
        <taxon>Pentapetalae</taxon>
        <taxon>rosids</taxon>
        <taxon>malvids</taxon>
        <taxon>Malvales</taxon>
        <taxon>Malvaceae</taxon>
        <taxon>Malvoideae</taxon>
        <taxon>Gossypium</taxon>
    </lineage>
</organism>
<reference evidence="9 10" key="1">
    <citation type="submission" date="2023-03" db="EMBL/GenBank/DDBJ databases">
        <title>WGS of Gossypium arboreum.</title>
        <authorList>
            <person name="Yu D."/>
        </authorList>
    </citation>
    <scope>NUCLEOTIDE SEQUENCE [LARGE SCALE GENOMIC DNA]</scope>
    <source>
        <tissue evidence="9">Leaf</tissue>
    </source>
</reference>
<comment type="caution">
    <text evidence="9">The sequence shown here is derived from an EMBL/GenBank/DDBJ whole genome shotgun (WGS) entry which is preliminary data.</text>
</comment>
<dbReference type="InterPro" id="IPR000842">
    <property type="entry name" value="PRib_PP_synth_CS"/>
</dbReference>
<keyword evidence="7" id="KW-1133">Transmembrane helix</keyword>
<evidence type="ECO:0000256" key="3">
    <source>
        <dbReference type="ARBA" id="ARBA00022727"/>
    </source>
</evidence>
<sequence length="330" mass="37143">MDSLVEPLKFENGKPHFPLLASDPAFPTFLSPNSHFQNDINKHDTRLRIFSGTANPALAQLQESVRGCDVFLMQPTCPPANENLMELLIMIDACRRASAKNITALIPYFGYARVDRKTQGRESIAAKLVANLITEAGANRVLACDLHSGQSMGYFDIPVDHVYGQEDFLVLCPAHSSVKFPSEKSRKAHSATKFPNEKPRNCLSADDKVPTERTEQFFLYRSVSCFFVIDGYSALDLDEQISQLMQCKPLSEQQAKWLNKQLSKLWPFVAEVHTLAFCSGVLDSLAVELKASKDFSKLYAGIAILWLHISLNQPSVIYCFFFFFDFFSFD</sequence>
<comment type="similarity">
    <text evidence="1">Belongs to the ribose-phosphate pyrophosphokinase family.</text>
</comment>
<dbReference type="PROSITE" id="PS00114">
    <property type="entry name" value="PRPP_SYNTHASE"/>
    <property type="match status" value="1"/>
</dbReference>
<dbReference type="Gene3D" id="3.40.50.2020">
    <property type="match status" value="1"/>
</dbReference>
<dbReference type="SMART" id="SM01400">
    <property type="entry name" value="Pribosyltran_N"/>
    <property type="match status" value="1"/>
</dbReference>
<dbReference type="InterPro" id="IPR029099">
    <property type="entry name" value="Pribosyltran_N"/>
</dbReference>
<proteinExistence type="inferred from homology"/>
<keyword evidence="4" id="KW-0547">Nucleotide-binding</keyword>
<evidence type="ECO:0000259" key="8">
    <source>
        <dbReference type="Pfam" id="PF13793"/>
    </source>
</evidence>
<accession>A0ABR0QHA8</accession>
<dbReference type="PANTHER" id="PTHR10210">
    <property type="entry name" value="RIBOSE-PHOSPHATE DIPHOSPHOKINASE FAMILY MEMBER"/>
    <property type="match status" value="1"/>
</dbReference>
<protein>
    <recommendedName>
        <fullName evidence="8">Ribose-phosphate pyrophosphokinase N-terminal domain-containing protein</fullName>
    </recommendedName>
</protein>
<evidence type="ECO:0000256" key="1">
    <source>
        <dbReference type="ARBA" id="ARBA00006478"/>
    </source>
</evidence>
<dbReference type="InterPro" id="IPR005946">
    <property type="entry name" value="Rib-P_diPkinase"/>
</dbReference>
<evidence type="ECO:0000313" key="10">
    <source>
        <dbReference type="Proteomes" id="UP001358586"/>
    </source>
</evidence>
<evidence type="ECO:0000256" key="2">
    <source>
        <dbReference type="ARBA" id="ARBA00022679"/>
    </source>
</evidence>
<evidence type="ECO:0000313" key="9">
    <source>
        <dbReference type="EMBL" id="KAK5838633.1"/>
    </source>
</evidence>
<dbReference type="InterPro" id="IPR029057">
    <property type="entry name" value="PRTase-like"/>
</dbReference>
<dbReference type="SUPFAM" id="SSF53271">
    <property type="entry name" value="PRTase-like"/>
    <property type="match status" value="1"/>
</dbReference>
<feature type="domain" description="Ribose-phosphate pyrophosphokinase N-terminal" evidence="8">
    <location>
        <begin position="59"/>
        <end position="137"/>
    </location>
</feature>
<gene>
    <name evidence="9" type="ORF">PVK06_007367</name>
</gene>
<feature type="transmembrane region" description="Helical" evidence="7">
    <location>
        <begin position="298"/>
        <end position="324"/>
    </location>
</feature>
<dbReference type="NCBIfam" id="TIGR01251">
    <property type="entry name" value="ribP_PPkin"/>
    <property type="match status" value="1"/>
</dbReference>
<dbReference type="PANTHER" id="PTHR10210:SF120">
    <property type="entry name" value="RIBOSE-PHOSPHATE PYROPHOSPHOKINASE 5, CHLOROPLASTIC"/>
    <property type="match status" value="1"/>
</dbReference>
<keyword evidence="10" id="KW-1185">Reference proteome</keyword>
<dbReference type="Proteomes" id="UP001358586">
    <property type="component" value="Chromosome 3"/>
</dbReference>
<keyword evidence="7" id="KW-0472">Membrane</keyword>
<keyword evidence="5" id="KW-0460">Magnesium</keyword>
<evidence type="ECO:0000256" key="6">
    <source>
        <dbReference type="ARBA" id="ARBA00049535"/>
    </source>
</evidence>
<keyword evidence="2" id="KW-0808">Transferase</keyword>
<evidence type="ECO:0000256" key="5">
    <source>
        <dbReference type="ARBA" id="ARBA00022842"/>
    </source>
</evidence>
<evidence type="ECO:0000256" key="7">
    <source>
        <dbReference type="SAM" id="Phobius"/>
    </source>
</evidence>
<comment type="catalytic activity">
    <reaction evidence="6">
        <text>D-ribose 5-phosphate + ATP = 5-phospho-alpha-D-ribose 1-diphosphate + AMP + H(+)</text>
        <dbReference type="Rhea" id="RHEA:15609"/>
        <dbReference type="ChEBI" id="CHEBI:15378"/>
        <dbReference type="ChEBI" id="CHEBI:30616"/>
        <dbReference type="ChEBI" id="CHEBI:58017"/>
        <dbReference type="ChEBI" id="CHEBI:78346"/>
        <dbReference type="ChEBI" id="CHEBI:456215"/>
        <dbReference type="EC" id="2.7.6.1"/>
    </reaction>
</comment>
<keyword evidence="3" id="KW-0545">Nucleotide biosynthesis</keyword>
<dbReference type="Pfam" id="PF13793">
    <property type="entry name" value="Pribosyltran_N"/>
    <property type="match status" value="1"/>
</dbReference>
<evidence type="ECO:0000256" key="4">
    <source>
        <dbReference type="ARBA" id="ARBA00022741"/>
    </source>
</evidence>